<feature type="transmembrane region" description="Helical" evidence="13">
    <location>
        <begin position="920"/>
        <end position="941"/>
    </location>
</feature>
<feature type="transmembrane region" description="Helical" evidence="13">
    <location>
        <begin position="837"/>
        <end position="857"/>
    </location>
</feature>
<dbReference type="CDD" id="cd18577">
    <property type="entry name" value="ABC_6TM_Pgp_ABCB1_D1_like"/>
    <property type="match status" value="1"/>
</dbReference>
<feature type="transmembrane region" description="Helical" evidence="13">
    <location>
        <begin position="165"/>
        <end position="183"/>
    </location>
</feature>
<keyword evidence="10 13" id="KW-0472">Membrane</keyword>
<evidence type="ECO:0000256" key="2">
    <source>
        <dbReference type="ARBA" id="ARBA00004308"/>
    </source>
</evidence>
<dbReference type="Pfam" id="PF00664">
    <property type="entry name" value="ABC_membrane"/>
    <property type="match status" value="2"/>
</dbReference>
<dbReference type="SUPFAM" id="SSF90123">
    <property type="entry name" value="ABC transporter transmembrane region"/>
    <property type="match status" value="2"/>
</dbReference>
<dbReference type="PROSITE" id="PS00211">
    <property type="entry name" value="ABC_TRANSPORTER_1"/>
    <property type="match status" value="2"/>
</dbReference>
<dbReference type="InterPro" id="IPR017871">
    <property type="entry name" value="ABC_transporter-like_CS"/>
</dbReference>
<evidence type="ECO:0000256" key="10">
    <source>
        <dbReference type="ARBA" id="ARBA00023136"/>
    </source>
</evidence>
<dbReference type="CDD" id="cd03249">
    <property type="entry name" value="ABC_MTABC3_MDL1_MDL2"/>
    <property type="match status" value="2"/>
</dbReference>
<dbReference type="InterPro" id="IPR011527">
    <property type="entry name" value="ABC1_TM_dom"/>
</dbReference>
<evidence type="ECO:0000256" key="12">
    <source>
        <dbReference type="SAM" id="MobiDB-lite"/>
    </source>
</evidence>
<feature type="transmembrane region" description="Helical" evidence="13">
    <location>
        <begin position="310"/>
        <end position="329"/>
    </location>
</feature>
<comment type="similarity">
    <text evidence="3">Belongs to the ABC transporter superfamily. ABCB family. Multidrug resistance exporter (TC 3.A.1.201) subfamily.</text>
</comment>
<reference evidence="16 17" key="1">
    <citation type="journal article" date="2020" name="Microbiol. Resour. Announc.">
        <title>Draft Genome Sequence of a Cladosporium Species Isolated from the Mesophotic Ascidian Didemnum maculosum.</title>
        <authorList>
            <person name="Gioti A."/>
            <person name="Siaperas R."/>
            <person name="Nikolaivits E."/>
            <person name="Le Goff G."/>
            <person name="Ouazzani J."/>
            <person name="Kotoulas G."/>
            <person name="Topakas E."/>
        </authorList>
    </citation>
    <scope>NUCLEOTIDE SEQUENCE [LARGE SCALE GENOMIC DNA]</scope>
    <source>
        <strain evidence="16 17">TM138-S3</strain>
    </source>
</reference>
<evidence type="ECO:0000256" key="13">
    <source>
        <dbReference type="SAM" id="Phobius"/>
    </source>
</evidence>
<dbReference type="RefSeq" id="XP_069233316.1">
    <property type="nucleotide sequence ID" value="XM_069369759.1"/>
</dbReference>
<evidence type="ECO:0000256" key="8">
    <source>
        <dbReference type="ARBA" id="ARBA00022840"/>
    </source>
</evidence>
<feature type="domain" description="ABC transmembrane type-1" evidence="15">
    <location>
        <begin position="694"/>
        <end position="981"/>
    </location>
</feature>
<feature type="transmembrane region" description="Helical" evidence="13">
    <location>
        <begin position="270"/>
        <end position="290"/>
    </location>
</feature>
<dbReference type="AlphaFoldDB" id="A0AB34L4C5"/>
<feature type="transmembrane region" description="Helical" evidence="13">
    <location>
        <begin position="29"/>
        <end position="55"/>
    </location>
</feature>
<keyword evidence="7" id="KW-0547">Nucleotide-binding</keyword>
<accession>A0AB34L4C5</accession>
<sequence length="1267" mass="138603">MSSEKSESGGDASKDESPKPSGFKSYMRVLSYADGVSLALYAVSFIAAIAAGTALPFMDIVFGKFVTTFNNFAIGLLTPAEYMSEVRKFTLYFIYLFIAKFVLVYVHSLASSIAALRTTKALRLDFLQCLLRQDMTYFDTKAGGSPSIAVTTNGNNVNNGISDKLTLLIQSISTMATAFIIALAIQWKLTLICVCILPTIIVIMGISATIEIMQEKKGMETYAKAGRLAEEVFSSISTVHAFWLQPLMFQKYDEYLAEAERYGMKKSPNYGVMFSTSFFCIYSGYGLAFWQGIRMYASGEITEPGKIVTVIFALIVAATAMTTVIFQIFSITKAATAADELFATIDKQSSIDPMSSVGLQPEHCIGDIELEDVRFAYPSRPDSQVLDSLTLSIPARKTTALVGASGSGKSTIVALLERWYDQTAGSITLDGINIRELNLRYLRTKIRLVQQEPVLFSGTVFDNVVYGLLGTENENASEEKKLQLVKDACKDAFAHEFIEQLPEQYYTKIGERARMLSGGQKQRIAIARSIISNPPILLLDEATSALDPRAEKIVQQALDNVSANRTTITIAHKLSTIQKADNIAVMSQGAVIEQGTHNGLLAQGGAYAKLVHSQDLERATDKRGSDAEEVSDEEMLEDEDSNPRKLALKRTVSSAGSANVPGDKKETTETMGYGLFRCLCLLVREQPELWYLYVITAIVSILGGGTLAAQAILFSRTFNVFQMTGSEATSEGDFWSLMFFVVAIANWFLYFSLGWTCNVISQKVTRRYRLELFKNTVKQDIAFFDKEENATGATTARLSRCATDLQELLSGNAGLVVTNVVTTISCSILGIAYGWKLGLVCTFAAMPPLILGGYYGIRLAYKLDEDTETRFAGSAAIAAEAVSSIRTVASLVLESTVLRHYEECLTMVAKKSKKKLSLTLIFYSLTQSINFLAMALGFWYGSKLVSTGEYNTTQFYVVFIAIILGGESVASFFQYSTSISKATPAANYIFYLRTQTPGFNADDNEGGDFDQTLEKPASVSIESLEFAYPSRPRAQVIKSIDVRVPAGKFVAFVGPSGCGKSTMISLLTRFYDPTSGDIVVNGRSITDIDPRQHRRRLALVQQEPVLYSGSIRDNVAMGIIESAEPSEAQIEDALRSANIFDFVKSLPEGLNTPLGNRGTQLSGGQRQRVAIARALIRNPRILLLDEATSALDTESEKIVQSALMEAAKEGGRTTIAVAHRLSTIKDADTICVFQAGRIIEVGDHASLIAKRGTYFEMCKGQALDKAA</sequence>
<comment type="caution">
    <text evidence="16">The sequence shown here is derived from an EMBL/GenBank/DDBJ whole genome shotgun (WGS) entry which is preliminary data.</text>
</comment>
<dbReference type="PANTHER" id="PTHR43394">
    <property type="entry name" value="ATP-DEPENDENT PERMEASE MDL1, MITOCHONDRIAL"/>
    <property type="match status" value="1"/>
</dbReference>
<dbReference type="Gene3D" id="1.20.1560.10">
    <property type="entry name" value="ABC transporter type 1, transmembrane domain"/>
    <property type="match status" value="1"/>
</dbReference>
<evidence type="ECO:0000259" key="14">
    <source>
        <dbReference type="PROSITE" id="PS50893"/>
    </source>
</evidence>
<feature type="domain" description="ABC transmembrane type-1" evidence="15">
    <location>
        <begin position="42"/>
        <end position="333"/>
    </location>
</feature>
<feature type="transmembrane region" description="Helical" evidence="13">
    <location>
        <begin position="734"/>
        <end position="760"/>
    </location>
</feature>
<dbReference type="SMART" id="SM00382">
    <property type="entry name" value="AAA"/>
    <property type="match status" value="2"/>
</dbReference>
<dbReference type="PROSITE" id="PS50929">
    <property type="entry name" value="ABC_TM1F"/>
    <property type="match status" value="2"/>
</dbReference>
<keyword evidence="6" id="KW-0677">Repeat</keyword>
<protein>
    <submittedName>
        <fullName evidence="16">Uncharacterized protein</fullName>
    </submittedName>
</protein>
<dbReference type="InterPro" id="IPR003439">
    <property type="entry name" value="ABC_transporter-like_ATP-bd"/>
</dbReference>
<evidence type="ECO:0000313" key="16">
    <source>
        <dbReference type="EMBL" id="KAL1590211.1"/>
    </source>
</evidence>
<dbReference type="GO" id="GO:0090374">
    <property type="term" value="P:oligopeptide export from mitochondrion"/>
    <property type="evidence" value="ECO:0007669"/>
    <property type="project" value="TreeGrafter"/>
</dbReference>
<evidence type="ECO:0000256" key="3">
    <source>
        <dbReference type="ARBA" id="ARBA00007577"/>
    </source>
</evidence>
<organism evidence="16 17">
    <name type="scientific">Cladosporium halotolerans</name>
    <dbReference type="NCBI Taxonomy" id="1052096"/>
    <lineage>
        <taxon>Eukaryota</taxon>
        <taxon>Fungi</taxon>
        <taxon>Dikarya</taxon>
        <taxon>Ascomycota</taxon>
        <taxon>Pezizomycotina</taxon>
        <taxon>Dothideomycetes</taxon>
        <taxon>Dothideomycetidae</taxon>
        <taxon>Cladosporiales</taxon>
        <taxon>Cladosporiaceae</taxon>
        <taxon>Cladosporium</taxon>
    </lineage>
</organism>
<proteinExistence type="inferred from homology"/>
<evidence type="ECO:0000256" key="6">
    <source>
        <dbReference type="ARBA" id="ARBA00022737"/>
    </source>
</evidence>
<keyword evidence="4" id="KW-0813">Transport</keyword>
<dbReference type="GO" id="GO:0016887">
    <property type="term" value="F:ATP hydrolysis activity"/>
    <property type="evidence" value="ECO:0007669"/>
    <property type="project" value="InterPro"/>
</dbReference>
<dbReference type="InterPro" id="IPR003593">
    <property type="entry name" value="AAA+_ATPase"/>
</dbReference>
<feature type="domain" description="ABC transporter" evidence="14">
    <location>
        <begin position="1019"/>
        <end position="1260"/>
    </location>
</feature>
<dbReference type="Gene3D" id="3.40.50.300">
    <property type="entry name" value="P-loop containing nucleotide triphosphate hydrolases"/>
    <property type="match status" value="2"/>
</dbReference>
<dbReference type="InterPro" id="IPR039421">
    <property type="entry name" value="Type_1_exporter"/>
</dbReference>
<evidence type="ECO:0000256" key="4">
    <source>
        <dbReference type="ARBA" id="ARBA00022448"/>
    </source>
</evidence>
<dbReference type="GO" id="GO:0005524">
    <property type="term" value="F:ATP binding"/>
    <property type="evidence" value="ECO:0007669"/>
    <property type="project" value="UniProtKB-KW"/>
</dbReference>
<dbReference type="InterPro" id="IPR027417">
    <property type="entry name" value="P-loop_NTPase"/>
</dbReference>
<dbReference type="CDD" id="cd18578">
    <property type="entry name" value="ABC_6TM_Pgp_ABCB1_D2_like"/>
    <property type="match status" value="1"/>
</dbReference>
<name>A0AB34L4C5_9PEZI</name>
<keyword evidence="9 13" id="KW-1133">Transmembrane helix</keyword>
<evidence type="ECO:0000256" key="1">
    <source>
        <dbReference type="ARBA" id="ARBA00004141"/>
    </source>
</evidence>
<feature type="region of interest" description="Disordered" evidence="12">
    <location>
        <begin position="618"/>
        <end position="644"/>
    </location>
</feature>
<feature type="region of interest" description="Disordered" evidence="12">
    <location>
        <begin position="1"/>
        <end position="21"/>
    </location>
</feature>
<keyword evidence="8" id="KW-0067">ATP-binding</keyword>
<feature type="transmembrane region" description="Helical" evidence="13">
    <location>
        <begin position="953"/>
        <end position="973"/>
    </location>
</feature>
<dbReference type="InterPro" id="IPR036640">
    <property type="entry name" value="ABC1_TM_sf"/>
</dbReference>
<keyword evidence="17" id="KW-1185">Reference proteome</keyword>
<evidence type="ECO:0000259" key="15">
    <source>
        <dbReference type="PROSITE" id="PS50929"/>
    </source>
</evidence>
<keyword evidence="5 13" id="KW-0812">Transmembrane</keyword>
<evidence type="ECO:0000256" key="11">
    <source>
        <dbReference type="ARBA" id="ARBA00023180"/>
    </source>
</evidence>
<feature type="domain" description="ABC transporter" evidence="14">
    <location>
        <begin position="368"/>
        <end position="613"/>
    </location>
</feature>
<comment type="subcellular location">
    <subcellularLocation>
        <location evidence="2">Endomembrane system</location>
    </subcellularLocation>
    <subcellularLocation>
        <location evidence="1">Membrane</location>
        <topology evidence="1">Multi-pass membrane protein</topology>
    </subcellularLocation>
</comment>
<dbReference type="EMBL" id="JAAQHG020000003">
    <property type="protein sequence ID" value="KAL1590211.1"/>
    <property type="molecule type" value="Genomic_DNA"/>
</dbReference>
<feature type="transmembrane region" description="Helical" evidence="13">
    <location>
        <begin position="92"/>
        <end position="116"/>
    </location>
</feature>
<dbReference type="PROSITE" id="PS50893">
    <property type="entry name" value="ABC_TRANSPORTER_2"/>
    <property type="match status" value="2"/>
</dbReference>
<evidence type="ECO:0000313" key="17">
    <source>
        <dbReference type="Proteomes" id="UP000803884"/>
    </source>
</evidence>
<feature type="compositionally biased region" description="Basic and acidic residues" evidence="12">
    <location>
        <begin position="1"/>
        <end position="18"/>
    </location>
</feature>
<dbReference type="GO" id="GO:0015421">
    <property type="term" value="F:ABC-type oligopeptide transporter activity"/>
    <property type="evidence" value="ECO:0007669"/>
    <property type="project" value="TreeGrafter"/>
</dbReference>
<dbReference type="FunFam" id="3.40.50.300:FF:001530">
    <property type="entry name" value="ABC multidrug transporter (Eurofung)"/>
    <property type="match status" value="1"/>
</dbReference>
<feature type="compositionally biased region" description="Acidic residues" evidence="12">
    <location>
        <begin position="627"/>
        <end position="640"/>
    </location>
</feature>
<dbReference type="FunFam" id="1.20.1560.10:FF:000057">
    <property type="entry name" value="ABC multidrug transporter SitT"/>
    <property type="match status" value="1"/>
</dbReference>
<dbReference type="SUPFAM" id="SSF52540">
    <property type="entry name" value="P-loop containing nucleoside triphosphate hydrolases"/>
    <property type="match status" value="2"/>
</dbReference>
<feature type="transmembrane region" description="Helical" evidence="13">
    <location>
        <begin position="808"/>
        <end position="831"/>
    </location>
</feature>
<evidence type="ECO:0000256" key="7">
    <source>
        <dbReference type="ARBA" id="ARBA00022741"/>
    </source>
</evidence>
<keyword evidence="11" id="KW-0325">Glycoprotein</keyword>
<evidence type="ECO:0000256" key="9">
    <source>
        <dbReference type="ARBA" id="ARBA00022989"/>
    </source>
</evidence>
<dbReference type="PANTHER" id="PTHR43394:SF1">
    <property type="entry name" value="ATP-BINDING CASSETTE SUB-FAMILY B MEMBER 10, MITOCHONDRIAL"/>
    <property type="match status" value="1"/>
</dbReference>
<dbReference type="Proteomes" id="UP000803884">
    <property type="component" value="Unassembled WGS sequence"/>
</dbReference>
<gene>
    <name evidence="16" type="ORF">WHR41_01153</name>
</gene>
<feature type="transmembrane region" description="Helical" evidence="13">
    <location>
        <begin position="690"/>
        <end position="714"/>
    </location>
</feature>
<dbReference type="FunFam" id="3.40.50.300:FF:000913">
    <property type="entry name" value="ABC multidrug transporter SitT"/>
    <property type="match status" value="1"/>
</dbReference>
<dbReference type="Pfam" id="PF00005">
    <property type="entry name" value="ABC_tran"/>
    <property type="match status" value="2"/>
</dbReference>
<dbReference type="GeneID" id="96002597"/>
<dbReference type="GO" id="GO:0005743">
    <property type="term" value="C:mitochondrial inner membrane"/>
    <property type="evidence" value="ECO:0007669"/>
    <property type="project" value="TreeGrafter"/>
</dbReference>
<dbReference type="GO" id="GO:0012505">
    <property type="term" value="C:endomembrane system"/>
    <property type="evidence" value="ECO:0007669"/>
    <property type="project" value="UniProtKB-SubCell"/>
</dbReference>
<feature type="transmembrane region" description="Helical" evidence="13">
    <location>
        <begin position="189"/>
        <end position="210"/>
    </location>
</feature>
<evidence type="ECO:0000256" key="5">
    <source>
        <dbReference type="ARBA" id="ARBA00022692"/>
    </source>
</evidence>